<keyword evidence="8 9" id="KW-0472">Membrane</keyword>
<evidence type="ECO:0000256" key="2">
    <source>
        <dbReference type="ARBA" id="ARBA00022448"/>
    </source>
</evidence>
<dbReference type="GO" id="GO:0043952">
    <property type="term" value="P:protein transport by the Sec complex"/>
    <property type="evidence" value="ECO:0007669"/>
    <property type="project" value="UniProtKB-UniRule"/>
</dbReference>
<dbReference type="PANTHER" id="PTHR33910">
    <property type="entry name" value="PROTEIN TRANSLOCASE SUBUNIT SECE"/>
    <property type="match status" value="1"/>
</dbReference>
<keyword evidence="6 9" id="KW-1133">Transmembrane helix</keyword>
<dbReference type="GO" id="GO:0006605">
    <property type="term" value="P:protein targeting"/>
    <property type="evidence" value="ECO:0007669"/>
    <property type="project" value="UniProtKB-UniRule"/>
</dbReference>
<keyword evidence="4 9" id="KW-0812">Transmembrane</keyword>
<dbReference type="NCBIfam" id="TIGR00964">
    <property type="entry name" value="secE_bact"/>
    <property type="match status" value="1"/>
</dbReference>
<evidence type="ECO:0000256" key="3">
    <source>
        <dbReference type="ARBA" id="ARBA00022475"/>
    </source>
</evidence>
<protein>
    <recommendedName>
        <fullName evidence="9">Protein translocase subunit SecE</fullName>
    </recommendedName>
</protein>
<evidence type="ECO:0000256" key="4">
    <source>
        <dbReference type="ARBA" id="ARBA00022692"/>
    </source>
</evidence>
<dbReference type="Gene3D" id="1.20.5.1030">
    <property type="entry name" value="Preprotein translocase secy subunit"/>
    <property type="match status" value="1"/>
</dbReference>
<keyword evidence="2 9" id="KW-0813">Transport</keyword>
<dbReference type="OrthoDB" id="9813233at2"/>
<feature type="transmembrane region" description="Helical" evidence="9">
    <location>
        <begin position="30"/>
        <end position="51"/>
    </location>
</feature>
<dbReference type="EMBL" id="PYAV01000019">
    <property type="protein sequence ID" value="PSL41308.1"/>
    <property type="molecule type" value="Genomic_DNA"/>
</dbReference>
<name>A0A2P8H516_9BACI</name>
<comment type="subunit">
    <text evidence="9">Component of the Sec protein translocase complex. Heterotrimer consisting of SecY, SecE and SecG subunits. The heterotrimers can form oligomers, although 1 heterotrimer is thought to be able to translocate proteins. Interacts with the ribosome. Interacts with SecDF, and other proteins may be involved. Interacts with SecA.</text>
</comment>
<accession>A0A2P8H516</accession>
<proteinExistence type="inferred from homology"/>
<evidence type="ECO:0000256" key="9">
    <source>
        <dbReference type="HAMAP-Rule" id="MF_00422"/>
    </source>
</evidence>
<keyword evidence="11" id="KW-1185">Reference proteome</keyword>
<dbReference type="HAMAP" id="MF_00422">
    <property type="entry name" value="SecE"/>
    <property type="match status" value="1"/>
</dbReference>
<dbReference type="InterPro" id="IPR001901">
    <property type="entry name" value="Translocase_SecE/Sec61-g"/>
</dbReference>
<keyword evidence="3 9" id="KW-1003">Cell membrane</keyword>
<evidence type="ECO:0000256" key="6">
    <source>
        <dbReference type="ARBA" id="ARBA00022989"/>
    </source>
</evidence>
<reference evidence="10 11" key="1">
    <citation type="submission" date="2018-03" db="EMBL/GenBank/DDBJ databases">
        <title>Genomic Encyclopedia of Type Strains, Phase III (KMG-III): the genomes of soil and plant-associated and newly described type strains.</title>
        <authorList>
            <person name="Whitman W."/>
        </authorList>
    </citation>
    <scope>NUCLEOTIDE SEQUENCE [LARGE SCALE GENOMIC DNA]</scope>
    <source>
        <strain evidence="10 11">CGMCC 1.07653</strain>
    </source>
</reference>
<evidence type="ECO:0000256" key="5">
    <source>
        <dbReference type="ARBA" id="ARBA00022927"/>
    </source>
</evidence>
<dbReference type="InterPro" id="IPR038379">
    <property type="entry name" value="SecE_sf"/>
</dbReference>
<comment type="caution">
    <text evidence="10">The sequence shown here is derived from an EMBL/GenBank/DDBJ whole genome shotgun (WGS) entry which is preliminary data.</text>
</comment>
<sequence length="64" mass="7410">MAEESKSPIKFLRDVGREMKRVTWPTRQELVKYTGVVLATVLFVTVFFALVDQGLSYLVRTFLQ</sequence>
<keyword evidence="5 9" id="KW-0653">Protein transport</keyword>
<gene>
    <name evidence="9" type="primary">secE</name>
    <name evidence="10" type="ORF">B0H94_11920</name>
</gene>
<comment type="function">
    <text evidence="9">Essential subunit of the Sec protein translocation channel SecYEG. Clamps together the 2 halves of SecY. May contact the channel plug during translocation.</text>
</comment>
<keyword evidence="7 9" id="KW-0811">Translocation</keyword>
<evidence type="ECO:0000256" key="1">
    <source>
        <dbReference type="ARBA" id="ARBA00004370"/>
    </source>
</evidence>
<dbReference type="Proteomes" id="UP000242310">
    <property type="component" value="Unassembled WGS sequence"/>
</dbReference>
<dbReference type="PANTHER" id="PTHR33910:SF1">
    <property type="entry name" value="PROTEIN TRANSLOCASE SUBUNIT SECE"/>
    <property type="match status" value="1"/>
</dbReference>
<evidence type="ECO:0000256" key="7">
    <source>
        <dbReference type="ARBA" id="ARBA00023010"/>
    </source>
</evidence>
<evidence type="ECO:0000313" key="11">
    <source>
        <dbReference type="Proteomes" id="UP000242310"/>
    </source>
</evidence>
<dbReference type="GO" id="GO:0009306">
    <property type="term" value="P:protein secretion"/>
    <property type="evidence" value="ECO:0007669"/>
    <property type="project" value="UniProtKB-UniRule"/>
</dbReference>
<evidence type="ECO:0000313" key="10">
    <source>
        <dbReference type="EMBL" id="PSL41308.1"/>
    </source>
</evidence>
<organism evidence="10 11">
    <name type="scientific">Salsuginibacillus halophilus</name>
    <dbReference type="NCBI Taxonomy" id="517424"/>
    <lineage>
        <taxon>Bacteria</taxon>
        <taxon>Bacillati</taxon>
        <taxon>Bacillota</taxon>
        <taxon>Bacilli</taxon>
        <taxon>Bacillales</taxon>
        <taxon>Bacillaceae</taxon>
        <taxon>Salsuginibacillus</taxon>
    </lineage>
</organism>
<dbReference type="RefSeq" id="WP_106589940.1">
    <property type="nucleotide sequence ID" value="NZ_PYAV01000019.1"/>
</dbReference>
<comment type="similarity">
    <text evidence="9">Belongs to the SecE/SEC61-gamma family.</text>
</comment>
<comment type="subcellular location">
    <subcellularLocation>
        <location evidence="9">Cell membrane</location>
        <topology evidence="9">Single-pass membrane protein</topology>
    </subcellularLocation>
    <subcellularLocation>
        <location evidence="1">Membrane</location>
    </subcellularLocation>
</comment>
<dbReference type="PROSITE" id="PS01067">
    <property type="entry name" value="SECE_SEC61G"/>
    <property type="match status" value="1"/>
</dbReference>
<dbReference type="Pfam" id="PF00584">
    <property type="entry name" value="SecE"/>
    <property type="match status" value="1"/>
</dbReference>
<evidence type="ECO:0000256" key="8">
    <source>
        <dbReference type="ARBA" id="ARBA00023136"/>
    </source>
</evidence>
<dbReference type="GO" id="GO:0065002">
    <property type="term" value="P:intracellular protein transmembrane transport"/>
    <property type="evidence" value="ECO:0007669"/>
    <property type="project" value="UniProtKB-UniRule"/>
</dbReference>
<dbReference type="GO" id="GO:0008320">
    <property type="term" value="F:protein transmembrane transporter activity"/>
    <property type="evidence" value="ECO:0007669"/>
    <property type="project" value="UniProtKB-UniRule"/>
</dbReference>
<dbReference type="AlphaFoldDB" id="A0A2P8H516"/>
<dbReference type="GO" id="GO:0005886">
    <property type="term" value="C:plasma membrane"/>
    <property type="evidence" value="ECO:0007669"/>
    <property type="project" value="UniProtKB-SubCell"/>
</dbReference>
<dbReference type="InterPro" id="IPR005807">
    <property type="entry name" value="SecE_bac"/>
</dbReference>